<proteinExistence type="predicted"/>
<name>A0AAW4MPF4_9FIRM</name>
<dbReference type="Proteomes" id="UP001197492">
    <property type="component" value="Unassembled WGS sequence"/>
</dbReference>
<evidence type="ECO:0000313" key="5">
    <source>
        <dbReference type="Proteomes" id="UP001197492"/>
    </source>
</evidence>
<dbReference type="Proteomes" id="UP001196408">
    <property type="component" value="Unassembled WGS sequence"/>
</dbReference>
<reference evidence="2 5" key="1">
    <citation type="submission" date="2021-06" db="EMBL/GenBank/DDBJ databases">
        <title>Collection of gut derived symbiotic bacterial strains cultured from healthy donors.</title>
        <authorList>
            <person name="Lin H."/>
            <person name="Littmann E."/>
            <person name="Pamer E.G."/>
        </authorList>
    </citation>
    <scope>NUCLEOTIDE SEQUENCE</scope>
    <source>
        <strain evidence="3 5">MSK.21.70</strain>
        <strain evidence="2">MSK.21.82</strain>
    </source>
</reference>
<comment type="caution">
    <text evidence="2">The sequence shown here is derived from an EMBL/GenBank/DDBJ whole genome shotgun (WGS) entry which is preliminary data.</text>
</comment>
<organism evidence="2 4">
    <name type="scientific">Catenibacterium mitsuokai</name>
    <dbReference type="NCBI Taxonomy" id="100886"/>
    <lineage>
        <taxon>Bacteria</taxon>
        <taxon>Bacillati</taxon>
        <taxon>Bacillota</taxon>
        <taxon>Erysipelotrichia</taxon>
        <taxon>Erysipelotrichales</taxon>
        <taxon>Coprobacillaceae</taxon>
        <taxon>Catenibacterium</taxon>
    </lineage>
</organism>
<accession>A0AAW4MPF4</accession>
<protein>
    <submittedName>
        <fullName evidence="2">DUF2500 domain-containing protein</fullName>
    </submittedName>
</protein>
<keyword evidence="5" id="KW-1185">Reference proteome</keyword>
<evidence type="ECO:0000313" key="4">
    <source>
        <dbReference type="Proteomes" id="UP001196408"/>
    </source>
</evidence>
<dbReference type="InterPro" id="IPR019635">
    <property type="entry name" value="DUF2500"/>
</dbReference>
<keyword evidence="1" id="KW-0472">Membrane</keyword>
<evidence type="ECO:0000313" key="2">
    <source>
        <dbReference type="EMBL" id="MBV3381931.1"/>
    </source>
</evidence>
<feature type="transmembrane region" description="Helical" evidence="1">
    <location>
        <begin position="6"/>
        <end position="28"/>
    </location>
</feature>
<dbReference type="RefSeq" id="WP_217746998.1">
    <property type="nucleotide sequence ID" value="NZ_CAXVKV010000012.1"/>
</dbReference>
<sequence>MFDLMFTIVPVLVIGMFIYVIVSGIGTWHKNNNSPRLSVPVKIVTKRADTMYTHQEDMMSTSHTTYYVTFEVESGDRIELVVPSREYGFMVEGDQGKLTFQGTRYISFDRNY</sequence>
<dbReference type="EMBL" id="JAHOEL010000005">
    <property type="protein sequence ID" value="MBV3391956.1"/>
    <property type="molecule type" value="Genomic_DNA"/>
</dbReference>
<evidence type="ECO:0000313" key="3">
    <source>
        <dbReference type="EMBL" id="MBV3391956.1"/>
    </source>
</evidence>
<keyword evidence="1" id="KW-0812">Transmembrane</keyword>
<dbReference type="AlphaFoldDB" id="A0AAW4MPF4"/>
<gene>
    <name evidence="2" type="ORF">KSV97_01560</name>
    <name evidence="3" type="ORF">KSW06_01575</name>
</gene>
<dbReference type="Pfam" id="PF10694">
    <property type="entry name" value="DUF2500"/>
    <property type="match status" value="1"/>
</dbReference>
<evidence type="ECO:0000256" key="1">
    <source>
        <dbReference type="SAM" id="Phobius"/>
    </source>
</evidence>
<dbReference type="EMBL" id="JAHOEF010000005">
    <property type="protein sequence ID" value="MBV3381931.1"/>
    <property type="molecule type" value="Genomic_DNA"/>
</dbReference>
<keyword evidence="1" id="KW-1133">Transmembrane helix</keyword>